<dbReference type="AlphaFoldDB" id="A0AAN8V7J5"/>
<feature type="domain" description="Ubiquitin carboxyl-terminal hydrolase 7 ICP0-binding" evidence="2">
    <location>
        <begin position="3"/>
        <end position="108"/>
    </location>
</feature>
<keyword evidence="3" id="KW-0378">Hydrolase</keyword>
<dbReference type="Pfam" id="PF12436">
    <property type="entry name" value="USP7_ICP0_bdg"/>
    <property type="match status" value="1"/>
</dbReference>
<evidence type="ECO:0000259" key="2">
    <source>
        <dbReference type="Pfam" id="PF12436"/>
    </source>
</evidence>
<keyword evidence="1" id="KW-0833">Ubl conjugation pathway</keyword>
<name>A0AAN8V7J5_9MAGN</name>
<dbReference type="InterPro" id="IPR024729">
    <property type="entry name" value="USP7_ICP0-binding_dom"/>
</dbReference>
<protein>
    <submittedName>
        <fullName evidence="3">Ubiquitin carboxyl-terminal hydrolase 7, ICP0-binding domain</fullName>
    </submittedName>
</protein>
<evidence type="ECO:0000256" key="1">
    <source>
        <dbReference type="ARBA" id="ARBA00022786"/>
    </source>
</evidence>
<dbReference type="Gene3D" id="3.10.20.90">
    <property type="entry name" value="Phosphatidylinositol 3-kinase Catalytic Subunit, Chain A, domain 1"/>
    <property type="match status" value="1"/>
</dbReference>
<dbReference type="GO" id="GO:0016787">
    <property type="term" value="F:hydrolase activity"/>
    <property type="evidence" value="ECO:0007669"/>
    <property type="project" value="UniProtKB-KW"/>
</dbReference>
<proteinExistence type="predicted"/>
<accession>A0AAN8V7J5</accession>
<dbReference type="EMBL" id="JBAMMX010000013">
    <property type="protein sequence ID" value="KAK6929000.1"/>
    <property type="molecule type" value="Genomic_DNA"/>
</dbReference>
<gene>
    <name evidence="3" type="ORF">RJ641_005205</name>
</gene>
<dbReference type="Proteomes" id="UP001370490">
    <property type="component" value="Unassembled WGS sequence"/>
</dbReference>
<keyword evidence="4" id="KW-1185">Reference proteome</keyword>
<comment type="caution">
    <text evidence="3">The sequence shown here is derived from an EMBL/GenBank/DDBJ whole genome shotgun (WGS) entry which is preliminary data.</text>
</comment>
<dbReference type="GO" id="GO:0140096">
    <property type="term" value="F:catalytic activity, acting on a protein"/>
    <property type="evidence" value="ECO:0007669"/>
    <property type="project" value="UniProtKB-ARBA"/>
</dbReference>
<evidence type="ECO:0000313" key="4">
    <source>
        <dbReference type="Proteomes" id="UP001370490"/>
    </source>
</evidence>
<sequence>MSISCFQNAPRVNSNEHCRYPDVPSFLDYVHNRQVVRFRYLEKPKRMNSVLSYKSKLFNYDDTVERVARQLGLVDPSKIRLTSHNCYSKQPKPQPIKSCGVDHLSDMLVHYNQFLYLLFLTADIQYYEVLDIPLPKLQGLKTIKVAFHNATKEEVCEVVSHGIRLPKQSNVGDVICDLKTKPFRMSEALQGSGKELVTGKQSKTNLMEPRSSCWVLQEWNMQWLGGSGVAGGDLHFRKERICCSHMSLGQWDAILGVLRQYRNNHPEDDSLNRPCCHCW</sequence>
<organism evidence="3 4">
    <name type="scientific">Dillenia turbinata</name>
    <dbReference type="NCBI Taxonomy" id="194707"/>
    <lineage>
        <taxon>Eukaryota</taxon>
        <taxon>Viridiplantae</taxon>
        <taxon>Streptophyta</taxon>
        <taxon>Embryophyta</taxon>
        <taxon>Tracheophyta</taxon>
        <taxon>Spermatophyta</taxon>
        <taxon>Magnoliopsida</taxon>
        <taxon>eudicotyledons</taxon>
        <taxon>Gunneridae</taxon>
        <taxon>Pentapetalae</taxon>
        <taxon>Dilleniales</taxon>
        <taxon>Dilleniaceae</taxon>
        <taxon>Dillenia</taxon>
    </lineage>
</organism>
<reference evidence="3 4" key="1">
    <citation type="submission" date="2023-12" db="EMBL/GenBank/DDBJ databases">
        <title>A high-quality genome assembly for Dillenia turbinata (Dilleniales).</title>
        <authorList>
            <person name="Chanderbali A."/>
        </authorList>
    </citation>
    <scope>NUCLEOTIDE SEQUENCE [LARGE SCALE GENOMIC DNA]</scope>
    <source>
        <strain evidence="3">LSX21</strain>
        <tissue evidence="3">Leaf</tissue>
    </source>
</reference>
<evidence type="ECO:0000313" key="3">
    <source>
        <dbReference type="EMBL" id="KAK6929000.1"/>
    </source>
</evidence>